<dbReference type="PANTHER" id="PTHR30151">
    <property type="entry name" value="ALKANE SULFONATE ABC TRANSPORTER-RELATED, MEMBRANE SUBUNIT"/>
    <property type="match status" value="1"/>
</dbReference>
<dbReference type="PANTHER" id="PTHR30151:SF38">
    <property type="entry name" value="ALIPHATIC SULFONATES TRANSPORT PERMEASE PROTEIN SSUC-RELATED"/>
    <property type="match status" value="1"/>
</dbReference>
<comment type="subcellular location">
    <subcellularLocation>
        <location evidence="1 7">Cell membrane</location>
        <topology evidence="1 7">Multi-pass membrane protein</topology>
    </subcellularLocation>
</comment>
<feature type="transmembrane region" description="Helical" evidence="7">
    <location>
        <begin position="266"/>
        <end position="286"/>
    </location>
</feature>
<keyword evidence="4 7" id="KW-0812">Transmembrane</keyword>
<proteinExistence type="inferred from homology"/>
<dbReference type="InterPro" id="IPR035906">
    <property type="entry name" value="MetI-like_sf"/>
</dbReference>
<name>A0ABN2V468_9ACTN</name>
<dbReference type="EMBL" id="BAAAQN010000049">
    <property type="protein sequence ID" value="GAA2050398.1"/>
    <property type="molecule type" value="Genomic_DNA"/>
</dbReference>
<feature type="transmembrane region" description="Helical" evidence="7">
    <location>
        <begin position="216"/>
        <end position="246"/>
    </location>
</feature>
<evidence type="ECO:0000256" key="2">
    <source>
        <dbReference type="ARBA" id="ARBA00022448"/>
    </source>
</evidence>
<dbReference type="InterPro" id="IPR000515">
    <property type="entry name" value="MetI-like"/>
</dbReference>
<feature type="transmembrane region" description="Helical" evidence="7">
    <location>
        <begin position="117"/>
        <end position="141"/>
    </location>
</feature>
<dbReference type="Proteomes" id="UP001500751">
    <property type="component" value="Unassembled WGS sequence"/>
</dbReference>
<evidence type="ECO:0000259" key="8">
    <source>
        <dbReference type="PROSITE" id="PS50928"/>
    </source>
</evidence>
<comment type="similarity">
    <text evidence="7">Belongs to the binding-protein-dependent transport system permease family.</text>
</comment>
<protein>
    <submittedName>
        <fullName evidence="9">ABC transporter permease</fullName>
    </submittedName>
</protein>
<feature type="domain" description="ABC transmembrane type-1" evidence="8">
    <location>
        <begin position="106"/>
        <end position="290"/>
    </location>
</feature>
<organism evidence="9 10">
    <name type="scientific">Catenulispora yoronensis</name>
    <dbReference type="NCBI Taxonomy" id="450799"/>
    <lineage>
        <taxon>Bacteria</taxon>
        <taxon>Bacillati</taxon>
        <taxon>Actinomycetota</taxon>
        <taxon>Actinomycetes</taxon>
        <taxon>Catenulisporales</taxon>
        <taxon>Catenulisporaceae</taxon>
        <taxon>Catenulispora</taxon>
    </lineage>
</organism>
<keyword evidence="3" id="KW-1003">Cell membrane</keyword>
<keyword evidence="5 7" id="KW-1133">Transmembrane helix</keyword>
<dbReference type="SUPFAM" id="SSF161098">
    <property type="entry name" value="MetI-like"/>
    <property type="match status" value="1"/>
</dbReference>
<accession>A0ABN2V468</accession>
<keyword evidence="2 7" id="KW-0813">Transport</keyword>
<comment type="caution">
    <text evidence="9">The sequence shown here is derived from an EMBL/GenBank/DDBJ whole genome shotgun (WGS) entry which is preliminary data.</text>
</comment>
<dbReference type="Pfam" id="PF00528">
    <property type="entry name" value="BPD_transp_1"/>
    <property type="match status" value="1"/>
</dbReference>
<dbReference type="PROSITE" id="PS50928">
    <property type="entry name" value="ABC_TM1"/>
    <property type="match status" value="1"/>
</dbReference>
<evidence type="ECO:0000256" key="3">
    <source>
        <dbReference type="ARBA" id="ARBA00022475"/>
    </source>
</evidence>
<sequence length="306" mass="32516">MSDVVLHHQAGVAISTTDAGAATATGADAATAAATAPAEDATLDLRVVRRRLGPGRRIRFALWIGPTLLLAVWVTGSLAGFIAPQVLTAPWDVVKEFGEQWNHHDLLSNITASLGRAGYGLALGTATGFVLALVSGLSRLGEAVIDGPIQVKRSIPTLALIPLFVAWFGIGEEMKIITIALISMIPIYINTHNGLRGIDGRYAELAETLDIKRGTFLRHVVLPGALPGFLLGLRFAVTGAMLGLVVVEQYNSLSGIGHMMTLAQEYGQTSVIVVGLVLYGIYGFLADSAVRLVERRALSWRQTLEG</sequence>
<feature type="transmembrane region" description="Helical" evidence="7">
    <location>
        <begin position="176"/>
        <end position="195"/>
    </location>
</feature>
<dbReference type="CDD" id="cd06261">
    <property type="entry name" value="TM_PBP2"/>
    <property type="match status" value="1"/>
</dbReference>
<evidence type="ECO:0000256" key="1">
    <source>
        <dbReference type="ARBA" id="ARBA00004651"/>
    </source>
</evidence>
<dbReference type="Gene3D" id="1.10.3720.10">
    <property type="entry name" value="MetI-like"/>
    <property type="match status" value="1"/>
</dbReference>
<evidence type="ECO:0000313" key="9">
    <source>
        <dbReference type="EMBL" id="GAA2050398.1"/>
    </source>
</evidence>
<keyword evidence="6 7" id="KW-0472">Membrane</keyword>
<dbReference type="RefSeq" id="WP_344669615.1">
    <property type="nucleotide sequence ID" value="NZ_BAAAQN010000049.1"/>
</dbReference>
<keyword evidence="10" id="KW-1185">Reference proteome</keyword>
<evidence type="ECO:0000256" key="6">
    <source>
        <dbReference type="ARBA" id="ARBA00023136"/>
    </source>
</evidence>
<gene>
    <name evidence="9" type="ORF">GCM10009839_66050</name>
</gene>
<evidence type="ECO:0000256" key="5">
    <source>
        <dbReference type="ARBA" id="ARBA00022989"/>
    </source>
</evidence>
<feature type="transmembrane region" description="Helical" evidence="7">
    <location>
        <begin position="60"/>
        <end position="83"/>
    </location>
</feature>
<evidence type="ECO:0000256" key="7">
    <source>
        <dbReference type="RuleBase" id="RU363032"/>
    </source>
</evidence>
<feature type="transmembrane region" description="Helical" evidence="7">
    <location>
        <begin position="153"/>
        <end position="170"/>
    </location>
</feature>
<evidence type="ECO:0000313" key="10">
    <source>
        <dbReference type="Proteomes" id="UP001500751"/>
    </source>
</evidence>
<reference evidence="9 10" key="1">
    <citation type="journal article" date="2019" name="Int. J. Syst. Evol. Microbiol.">
        <title>The Global Catalogue of Microorganisms (GCM) 10K type strain sequencing project: providing services to taxonomists for standard genome sequencing and annotation.</title>
        <authorList>
            <consortium name="The Broad Institute Genomics Platform"/>
            <consortium name="The Broad Institute Genome Sequencing Center for Infectious Disease"/>
            <person name="Wu L."/>
            <person name="Ma J."/>
        </authorList>
    </citation>
    <scope>NUCLEOTIDE SEQUENCE [LARGE SCALE GENOMIC DNA]</scope>
    <source>
        <strain evidence="9 10">JCM 16014</strain>
    </source>
</reference>
<evidence type="ECO:0000256" key="4">
    <source>
        <dbReference type="ARBA" id="ARBA00022692"/>
    </source>
</evidence>